<reference evidence="2 3" key="1">
    <citation type="submission" date="2024-02" db="EMBL/GenBank/DDBJ databases">
        <authorList>
            <person name="Chen Y."/>
            <person name="Shah S."/>
            <person name="Dougan E. K."/>
            <person name="Thang M."/>
            <person name="Chan C."/>
        </authorList>
    </citation>
    <scope>NUCLEOTIDE SEQUENCE [LARGE SCALE GENOMIC DNA]</scope>
</reference>
<sequence length="662" mass="71970">MSLQSSTPPPPPRPRGKERWNLLRDVHLGATAARSVTTLKEPIELGNCATAAKTLPPASLAPQLEKQQIVPTTSCSQQSVCSPLLSEPAPEPGLEGEAGEEPEADAGSQGGEGEDSSDWSSEVSNEKLILDDIPTIKVHDTKLVEHLSHNRQSESGANNKREFQIPLHLLQSGSSARMRLSQRKQSTRRAEEGGTRGATSTDLMASMVNGFTSLTNFKFSGEKAESEDEVHNAWGDEDTADDFGNRVYDLQEARGITLGPAPSAARARRAQRKQKQKPGEMDQASTCQSTLKRSDSGANNKHEFQIPLHLLQSGSSARMRLSQRKQSTRRAEEEEGGTRGATSTDLMASMVNGFTSLTNFKFSGEKAESEDEVHNAWGDEDTADDFGNRVHDLQEARGITLGPAPSAARARRAQRKQKQKPEEVCARQSSLVANDHSNSNIAGPDRQTFFAASGVVTSLLSNLSMSMSISGTAENVKDNAKYPEAEQQSGMAMPMLTSHSLGRERYARRKGKLDSTALPQGTLSPFVSAGVESASSSASVALSDASSLVRLGRRRANPPGFAEAADSFVVYGTNHGSSFLAAATSSLVAFQRLFQTEDEETYSIWGPDDTPEQYQQRLTALERARGEPNASMLHHRLMRRRKKRQQVSHGTQDAEEDPFLLR</sequence>
<feature type="compositionally biased region" description="Basic residues" evidence="1">
    <location>
        <begin position="266"/>
        <end position="276"/>
    </location>
</feature>
<evidence type="ECO:0000313" key="3">
    <source>
        <dbReference type="Proteomes" id="UP001642484"/>
    </source>
</evidence>
<feature type="compositionally biased region" description="Low complexity" evidence="1">
    <location>
        <begin position="82"/>
        <end position="95"/>
    </location>
</feature>
<protein>
    <submittedName>
        <fullName evidence="2">Uncharacterized protein</fullName>
    </submittedName>
</protein>
<keyword evidence="3" id="KW-1185">Reference proteome</keyword>
<feature type="region of interest" description="Disordered" evidence="1">
    <location>
        <begin position="1"/>
        <end position="21"/>
    </location>
</feature>
<dbReference type="EMBL" id="CAXAMN010024606">
    <property type="protein sequence ID" value="CAK9088104.1"/>
    <property type="molecule type" value="Genomic_DNA"/>
</dbReference>
<feature type="compositionally biased region" description="Basic and acidic residues" evidence="1">
    <location>
        <begin position="292"/>
        <end position="304"/>
    </location>
</feature>
<name>A0ABP0QJA9_9DINO</name>
<organism evidence="2 3">
    <name type="scientific">Durusdinium trenchii</name>
    <dbReference type="NCBI Taxonomy" id="1381693"/>
    <lineage>
        <taxon>Eukaryota</taxon>
        <taxon>Sar</taxon>
        <taxon>Alveolata</taxon>
        <taxon>Dinophyceae</taxon>
        <taxon>Suessiales</taxon>
        <taxon>Symbiodiniaceae</taxon>
        <taxon>Durusdinium</taxon>
    </lineage>
</organism>
<dbReference type="Proteomes" id="UP001642484">
    <property type="component" value="Unassembled WGS sequence"/>
</dbReference>
<feature type="region of interest" description="Disordered" evidence="1">
    <location>
        <begin position="396"/>
        <end position="441"/>
    </location>
</feature>
<evidence type="ECO:0000256" key="1">
    <source>
        <dbReference type="SAM" id="MobiDB-lite"/>
    </source>
</evidence>
<feature type="compositionally biased region" description="Acidic residues" evidence="1">
    <location>
        <begin position="653"/>
        <end position="662"/>
    </location>
</feature>
<feature type="compositionally biased region" description="Polar residues" evidence="1">
    <location>
        <begin position="427"/>
        <end position="441"/>
    </location>
</feature>
<accession>A0ABP0QJA9</accession>
<proteinExistence type="predicted"/>
<evidence type="ECO:0000313" key="2">
    <source>
        <dbReference type="EMBL" id="CAK9088104.1"/>
    </source>
</evidence>
<feature type="region of interest" description="Disordered" evidence="1">
    <location>
        <begin position="176"/>
        <end position="198"/>
    </location>
</feature>
<feature type="compositionally biased region" description="Basic residues" evidence="1">
    <location>
        <begin position="633"/>
        <end position="646"/>
    </location>
</feature>
<feature type="compositionally biased region" description="Basic residues" evidence="1">
    <location>
        <begin position="409"/>
        <end position="418"/>
    </location>
</feature>
<feature type="region of interest" description="Disordered" evidence="1">
    <location>
        <begin position="624"/>
        <end position="662"/>
    </location>
</feature>
<gene>
    <name evidence="2" type="ORF">CCMP2556_LOCUS42523</name>
</gene>
<feature type="region of interest" description="Disordered" evidence="1">
    <location>
        <begin position="254"/>
        <end position="346"/>
    </location>
</feature>
<feature type="region of interest" description="Disordered" evidence="1">
    <location>
        <begin position="80"/>
        <end position="123"/>
    </location>
</feature>
<comment type="caution">
    <text evidence="2">The sequence shown here is derived from an EMBL/GenBank/DDBJ whole genome shotgun (WGS) entry which is preliminary data.</text>
</comment>